<dbReference type="InterPro" id="IPR011701">
    <property type="entry name" value="MFS"/>
</dbReference>
<evidence type="ECO:0000313" key="11">
    <source>
        <dbReference type="Proteomes" id="UP000031488"/>
    </source>
</evidence>
<dbReference type="Gene3D" id="1.20.1250.20">
    <property type="entry name" value="MFS general substrate transporter like domains"/>
    <property type="match status" value="2"/>
</dbReference>
<evidence type="ECO:0000256" key="5">
    <source>
        <dbReference type="ARBA" id="ARBA00022989"/>
    </source>
</evidence>
<evidence type="ECO:0000256" key="7">
    <source>
        <dbReference type="SAM" id="MobiDB-lite"/>
    </source>
</evidence>
<dbReference type="GO" id="GO:0005886">
    <property type="term" value="C:plasma membrane"/>
    <property type="evidence" value="ECO:0007669"/>
    <property type="project" value="UniProtKB-SubCell"/>
</dbReference>
<comment type="caution">
    <text evidence="10">The sequence shown here is derived from an EMBL/GenBank/DDBJ whole genome shotgun (WGS) entry which is preliminary data.</text>
</comment>
<dbReference type="PATRIC" id="fig|1703.6.peg.2858"/>
<dbReference type="GO" id="GO:0022857">
    <property type="term" value="F:transmembrane transporter activity"/>
    <property type="evidence" value="ECO:0007669"/>
    <property type="project" value="InterPro"/>
</dbReference>
<keyword evidence="5 8" id="KW-1133">Transmembrane helix</keyword>
<feature type="transmembrane region" description="Helical" evidence="8">
    <location>
        <begin position="142"/>
        <end position="160"/>
    </location>
</feature>
<evidence type="ECO:0000256" key="8">
    <source>
        <dbReference type="SAM" id="Phobius"/>
    </source>
</evidence>
<comment type="subcellular location">
    <subcellularLocation>
        <location evidence="1">Cell membrane</location>
        <topology evidence="1">Multi-pass membrane protein</topology>
    </subcellularLocation>
</comment>
<dbReference type="PANTHER" id="PTHR43045:SF1">
    <property type="entry name" value="SHIKIMATE TRANSPORTER"/>
    <property type="match status" value="1"/>
</dbReference>
<dbReference type="InterPro" id="IPR020846">
    <property type="entry name" value="MFS_dom"/>
</dbReference>
<dbReference type="AlphaFoldDB" id="A0A0B9A5Y2"/>
<gene>
    <name evidence="10" type="ORF">AE0388_2910</name>
</gene>
<evidence type="ECO:0000256" key="2">
    <source>
        <dbReference type="ARBA" id="ARBA00022448"/>
    </source>
</evidence>
<feature type="transmembrane region" description="Helical" evidence="8">
    <location>
        <begin position="81"/>
        <end position="98"/>
    </location>
</feature>
<reference evidence="10 11" key="1">
    <citation type="submission" date="2014-11" db="EMBL/GenBank/DDBJ databases">
        <title>Draft Genome Sequence of Brevibacterium linens AE038-8.</title>
        <authorList>
            <person name="Maizel D."/>
            <person name="Utturkar S.M."/>
            <person name="Brown S.D."/>
            <person name="Ferrero M."/>
            <person name="Rosen B.P."/>
        </authorList>
    </citation>
    <scope>NUCLEOTIDE SEQUENCE [LARGE SCALE GENOMIC DNA]</scope>
    <source>
        <strain evidence="10 11">AE038-8</strain>
    </source>
</reference>
<feature type="transmembrane region" description="Helical" evidence="8">
    <location>
        <begin position="425"/>
        <end position="448"/>
    </location>
</feature>
<feature type="transmembrane region" description="Helical" evidence="8">
    <location>
        <begin position="296"/>
        <end position="318"/>
    </location>
</feature>
<feature type="transmembrane region" description="Helical" evidence="8">
    <location>
        <begin position="207"/>
        <end position="230"/>
    </location>
</feature>
<keyword evidence="6 8" id="KW-0472">Membrane</keyword>
<keyword evidence="3" id="KW-1003">Cell membrane</keyword>
<keyword evidence="2" id="KW-0813">Transport</keyword>
<feature type="transmembrane region" description="Helical" evidence="8">
    <location>
        <begin position="338"/>
        <end position="359"/>
    </location>
</feature>
<evidence type="ECO:0000256" key="6">
    <source>
        <dbReference type="ARBA" id="ARBA00023136"/>
    </source>
</evidence>
<evidence type="ECO:0000256" key="1">
    <source>
        <dbReference type="ARBA" id="ARBA00004651"/>
    </source>
</evidence>
<dbReference type="CDD" id="cd17369">
    <property type="entry name" value="MFS_ShiA_like"/>
    <property type="match status" value="1"/>
</dbReference>
<name>A0A0B9A5Y2_BRELN</name>
<feature type="transmembrane region" description="Helical" evidence="8">
    <location>
        <begin position="110"/>
        <end position="130"/>
    </location>
</feature>
<evidence type="ECO:0000313" key="10">
    <source>
        <dbReference type="EMBL" id="KHS50838.1"/>
    </source>
</evidence>
<dbReference type="PROSITE" id="PS00217">
    <property type="entry name" value="SUGAR_TRANSPORT_2"/>
    <property type="match status" value="1"/>
</dbReference>
<proteinExistence type="predicted"/>
<dbReference type="InterPro" id="IPR005829">
    <property type="entry name" value="Sugar_transporter_CS"/>
</dbReference>
<sequence length="494" mass="52415">MTDARPSAARPEAPAITHSRAPPPLETAPGNVAQQPKDPLMSTTASGPAAGQPPAPHSITAEERKVLAGTLVGTTIEWYDFFIYAQAAGLILSAQYFGPLAADNPALGQIMAWASLGISFLFRPLGAIIAGHLGDRIGRKKMLVLTLILMGAATSLIGLLPNYAMIGVGAPILLTLLRILQGFSAGGEWGGAALLSVEHAPISKRGIFGAYPQIGVPVGMILATGVIWVLTTVLTAEQFASFGWRIPFLFSVVLVFVGYYIRRQVEESPVFAELAERKAESSAPLGTLFKKNTKEVILSALIFIGNNAVGYMIIAFFAAYASRPLEEGGSVGLDRAPVLLATTLASFGWLVFTMWGGALSDKLGRVRTFQIGYVLLIVWLIPTFLMIDMANIWMYGIGIFVLTVGMGLSYGPMSAMYAEMFPVEVRYSGVSIGYALGAILGGAFAPTIAETLLAETGSSISIAIYMIVVCIISLIGVSLVKETKGNDLGLTKHH</sequence>
<feature type="compositionally biased region" description="Low complexity" evidence="7">
    <location>
        <begin position="1"/>
        <end position="15"/>
    </location>
</feature>
<dbReference type="PANTHER" id="PTHR43045">
    <property type="entry name" value="SHIKIMATE TRANSPORTER"/>
    <property type="match status" value="1"/>
</dbReference>
<keyword evidence="11" id="KW-1185">Reference proteome</keyword>
<feature type="transmembrane region" description="Helical" evidence="8">
    <location>
        <begin position="172"/>
        <end position="195"/>
    </location>
</feature>
<evidence type="ECO:0000256" key="4">
    <source>
        <dbReference type="ARBA" id="ARBA00022692"/>
    </source>
</evidence>
<dbReference type="STRING" id="1703.BLSMQ_0133"/>
<dbReference type="PROSITE" id="PS50850">
    <property type="entry name" value="MFS"/>
    <property type="match status" value="1"/>
</dbReference>
<dbReference type="Pfam" id="PF07690">
    <property type="entry name" value="MFS_1"/>
    <property type="match status" value="1"/>
</dbReference>
<dbReference type="Proteomes" id="UP000031488">
    <property type="component" value="Unassembled WGS sequence"/>
</dbReference>
<feature type="transmembrane region" description="Helical" evidence="8">
    <location>
        <begin position="460"/>
        <end position="480"/>
    </location>
</feature>
<keyword evidence="4 8" id="KW-0812">Transmembrane</keyword>
<feature type="region of interest" description="Disordered" evidence="7">
    <location>
        <begin position="1"/>
        <end position="57"/>
    </location>
</feature>
<feature type="transmembrane region" description="Helical" evidence="8">
    <location>
        <begin position="242"/>
        <end position="261"/>
    </location>
</feature>
<dbReference type="EMBL" id="JTJZ01000022">
    <property type="protein sequence ID" value="KHS50838.1"/>
    <property type="molecule type" value="Genomic_DNA"/>
</dbReference>
<feature type="domain" description="Major facilitator superfamily (MFS) profile" evidence="9">
    <location>
        <begin position="66"/>
        <end position="484"/>
    </location>
</feature>
<evidence type="ECO:0000259" key="9">
    <source>
        <dbReference type="PROSITE" id="PS50850"/>
    </source>
</evidence>
<feature type="transmembrane region" description="Helical" evidence="8">
    <location>
        <begin position="393"/>
        <end position="413"/>
    </location>
</feature>
<evidence type="ECO:0000256" key="3">
    <source>
        <dbReference type="ARBA" id="ARBA00022475"/>
    </source>
</evidence>
<dbReference type="InterPro" id="IPR036259">
    <property type="entry name" value="MFS_trans_sf"/>
</dbReference>
<protein>
    <submittedName>
        <fullName evidence="10">General substrate transporter</fullName>
    </submittedName>
</protein>
<feature type="transmembrane region" description="Helical" evidence="8">
    <location>
        <begin position="371"/>
        <end position="387"/>
    </location>
</feature>
<dbReference type="SUPFAM" id="SSF103473">
    <property type="entry name" value="MFS general substrate transporter"/>
    <property type="match status" value="1"/>
</dbReference>
<accession>A0A0B9A5Y2</accession>
<organism evidence="10 11">
    <name type="scientific">Brevibacterium linens</name>
    <dbReference type="NCBI Taxonomy" id="1703"/>
    <lineage>
        <taxon>Bacteria</taxon>
        <taxon>Bacillati</taxon>
        <taxon>Actinomycetota</taxon>
        <taxon>Actinomycetes</taxon>
        <taxon>Micrococcales</taxon>
        <taxon>Brevibacteriaceae</taxon>
        <taxon>Brevibacterium</taxon>
    </lineage>
</organism>